<dbReference type="RefSeq" id="WP_014856963.1">
    <property type="nucleotide sequence ID" value="NC_018178.1"/>
</dbReference>
<dbReference type="Pfam" id="PF13399">
    <property type="entry name" value="LytR_C"/>
    <property type="match status" value="1"/>
</dbReference>
<dbReference type="InterPro" id="IPR027381">
    <property type="entry name" value="LytR/CpsA/Psr_C"/>
</dbReference>
<dbReference type="Proteomes" id="UP000009011">
    <property type="component" value="Chromosome"/>
</dbReference>
<sequence>MPDKKENTVSSVKNLFLNIANFLLIAVIILMIYSIYVKIHNGGNGYNSNAVLGEPSEIIQVEVLNGCGISGVGERFTDYLRNNGFDVVNVDNYIRFDIDETIVIDRIGNKANALKVADALGVKKGNIIQQLNEDYFLDVSIIIGRDYYSLKPTETKR</sequence>
<feature type="transmembrane region" description="Helical" evidence="1">
    <location>
        <begin position="15"/>
        <end position="36"/>
    </location>
</feature>
<protein>
    <recommendedName>
        <fullName evidence="2">LytR/CpsA/Psr regulator C-terminal domain-containing protein</fullName>
    </recommendedName>
</protein>
<organism evidence="3 4">
    <name type="scientific">Melioribacter roseus (strain DSM 23840 / JCM 17771 / VKM B-2668 / P3M-2)</name>
    <dbReference type="NCBI Taxonomy" id="1191523"/>
    <lineage>
        <taxon>Bacteria</taxon>
        <taxon>Pseudomonadati</taxon>
        <taxon>Ignavibacteriota</taxon>
        <taxon>Ignavibacteria</taxon>
        <taxon>Ignavibacteriales</taxon>
        <taxon>Melioribacteraceae</taxon>
        <taxon>Melioribacter</taxon>
    </lineage>
</organism>
<dbReference type="AlphaFoldDB" id="I7A6M2"/>
<evidence type="ECO:0000256" key="1">
    <source>
        <dbReference type="SAM" id="Phobius"/>
    </source>
</evidence>
<dbReference type="KEGG" id="mro:MROS_2301"/>
<dbReference type="Gene3D" id="3.30.70.2390">
    <property type="match status" value="1"/>
</dbReference>
<feature type="domain" description="LytR/CpsA/Psr regulator C-terminal" evidence="2">
    <location>
        <begin position="59"/>
        <end position="147"/>
    </location>
</feature>
<dbReference type="eggNOG" id="COG1316">
    <property type="taxonomic scope" value="Bacteria"/>
</dbReference>
<evidence type="ECO:0000313" key="4">
    <source>
        <dbReference type="Proteomes" id="UP000009011"/>
    </source>
</evidence>
<accession>I7A6M2</accession>
<keyword evidence="1" id="KW-1133">Transmembrane helix</keyword>
<gene>
    <name evidence="3" type="ordered locus">MROS_2301</name>
</gene>
<keyword evidence="1" id="KW-0472">Membrane</keyword>
<dbReference type="OrthoDB" id="9810642at2"/>
<keyword evidence="1" id="KW-0812">Transmembrane</keyword>
<keyword evidence="4" id="KW-1185">Reference proteome</keyword>
<reference evidence="3 4" key="1">
    <citation type="journal article" date="2013" name="PLoS ONE">
        <title>Genomic analysis of Melioribacter roseus, facultatively anaerobic organotrophic bacterium representing a novel deep lineage within Bacteriodetes/Chlorobi group.</title>
        <authorList>
            <person name="Kadnikov V.V."/>
            <person name="Mardanov A.V."/>
            <person name="Podosokorskaya O.A."/>
            <person name="Gavrilov S.N."/>
            <person name="Kublanov I.V."/>
            <person name="Beletsky A.V."/>
            <person name="Bonch-Osmolovskaya E.A."/>
            <person name="Ravin N.V."/>
        </authorList>
    </citation>
    <scope>NUCLEOTIDE SEQUENCE [LARGE SCALE GENOMIC DNA]</scope>
    <source>
        <strain evidence="4">JCM 17771 / P3M-2</strain>
    </source>
</reference>
<dbReference type="STRING" id="1191523.MROS_2301"/>
<name>I7A6M2_MELRP</name>
<dbReference type="EMBL" id="CP003557">
    <property type="protein sequence ID" value="AFN75531.1"/>
    <property type="molecule type" value="Genomic_DNA"/>
</dbReference>
<evidence type="ECO:0000259" key="2">
    <source>
        <dbReference type="Pfam" id="PF13399"/>
    </source>
</evidence>
<proteinExistence type="predicted"/>
<evidence type="ECO:0000313" key="3">
    <source>
        <dbReference type="EMBL" id="AFN75531.1"/>
    </source>
</evidence>
<dbReference type="HOGENOM" id="CLU_141561_0_0_10"/>